<sequence length="624" mass="70997">MATTATTYPITNNLSAADNFAEWTLANPDIAPIEGWQCLRDDIDGKHSFLIEYYKRCRSGEITIGRELKTTLESLIQDIFYRSDVYRFTLDAAHKRINFIEKEVKHFESPFAGKPFILTLCQKAIAEAIFGFYIFDTELLGGGRWVRRFKEVLLLIARKNGKTPFTAALTLAEWFCGEAGQKVMCASNDYDQAGLIFDCINAFREESHAVSRVTRKNIKGIFFGNPKQRKKTGKFSAQNKGAIKKMSAKSGAKEGRNLKIVIVDEVHEMKDGSTIMPLRSSLTTQDEPLFFEITTEGIVRDGYLDERLIDARKVLKGEEDAPRWLIWLYTQDSEAEVWNDENSWQKSNPMIGVVKKKSDLRDLVDKARKSGAQRAFTLAKEFNIKQLSSNAWLEEKYIVCDATFDLSDFQNCWCIGGVDLAETNDLCACTLLFMRPNDPVKYLHTMYFVTEVKAGDGQSTDSPTNPEKKDYRQWAAEGLCRIVSDNVIDDVVVAEYLWEIYQKYGIRPYVVGYDEWHAKEFAKTTAKHFGANVPVKIRMTPETLNVPTRNVEEDLRARLINYQNNAICRWNFRNAAIKYDNRGFVMPTKIVGYIGNKIDGTMSKVIAYAALRTCKTAFMAKIGG</sequence>
<dbReference type="PANTHER" id="PTHR41287">
    <property type="match status" value="1"/>
</dbReference>
<dbReference type="InterPro" id="IPR046462">
    <property type="entry name" value="TerL_nuclease"/>
</dbReference>
<protein>
    <submittedName>
        <fullName evidence="3">Large Terminase</fullName>
    </submittedName>
</protein>
<dbReference type="Gene3D" id="3.40.50.300">
    <property type="entry name" value="P-loop containing nucleotide triphosphate hydrolases"/>
    <property type="match status" value="1"/>
</dbReference>
<dbReference type="Pfam" id="PF03354">
    <property type="entry name" value="TerL_ATPase"/>
    <property type="match status" value="1"/>
</dbReference>
<dbReference type="InterPro" id="IPR046461">
    <property type="entry name" value="TerL_ATPase"/>
</dbReference>
<dbReference type="GO" id="GO:0004519">
    <property type="term" value="F:endonuclease activity"/>
    <property type="evidence" value="ECO:0007669"/>
    <property type="project" value="InterPro"/>
</dbReference>
<feature type="domain" description="Terminase large subunit-like ATPase" evidence="1">
    <location>
        <begin position="146"/>
        <end position="308"/>
    </location>
</feature>
<name>A0A8S5VEJ9_9CAUD</name>
<dbReference type="InterPro" id="IPR027417">
    <property type="entry name" value="P-loop_NTPase"/>
</dbReference>
<dbReference type="Pfam" id="PF20441">
    <property type="entry name" value="TerL_nuclease"/>
    <property type="match status" value="1"/>
</dbReference>
<evidence type="ECO:0000313" key="3">
    <source>
        <dbReference type="EMBL" id="DAG05102.1"/>
    </source>
</evidence>
<feature type="domain" description="Terminase large subunit-like endonuclease" evidence="2">
    <location>
        <begin position="323"/>
        <end position="606"/>
    </location>
</feature>
<accession>A0A8S5VEJ9</accession>
<reference evidence="3" key="1">
    <citation type="journal article" date="2021" name="Proc. Natl. Acad. Sci. U.S.A.">
        <title>A Catalog of Tens of Thousands of Viruses from Human Metagenomes Reveals Hidden Associations with Chronic Diseases.</title>
        <authorList>
            <person name="Tisza M.J."/>
            <person name="Buck C.B."/>
        </authorList>
    </citation>
    <scope>NUCLEOTIDE SEQUENCE</scope>
    <source>
        <strain evidence="3">CtE3x18</strain>
    </source>
</reference>
<organism evidence="3">
    <name type="scientific">Myoviridae sp. ctE3x18</name>
    <dbReference type="NCBI Taxonomy" id="2825059"/>
    <lineage>
        <taxon>Viruses</taxon>
        <taxon>Duplodnaviria</taxon>
        <taxon>Heunggongvirae</taxon>
        <taxon>Uroviricota</taxon>
        <taxon>Caudoviricetes</taxon>
    </lineage>
</organism>
<evidence type="ECO:0000259" key="2">
    <source>
        <dbReference type="Pfam" id="PF20441"/>
    </source>
</evidence>
<proteinExistence type="predicted"/>
<dbReference type="PANTHER" id="PTHR41287:SF1">
    <property type="entry name" value="PROTEIN YMFN"/>
    <property type="match status" value="1"/>
</dbReference>
<dbReference type="InterPro" id="IPR005021">
    <property type="entry name" value="Terminase_largesu-like"/>
</dbReference>
<dbReference type="EMBL" id="BK016250">
    <property type="protein sequence ID" value="DAG05102.1"/>
    <property type="molecule type" value="Genomic_DNA"/>
</dbReference>
<evidence type="ECO:0000259" key="1">
    <source>
        <dbReference type="Pfam" id="PF03354"/>
    </source>
</evidence>